<proteinExistence type="evidence at transcript level"/>
<organism evidence="3">
    <name type="scientific">Rhipicephalus pulchellus</name>
    <name type="common">Yellow backed tick</name>
    <name type="synonym">Dermacentor pulchellus</name>
    <dbReference type="NCBI Taxonomy" id="72859"/>
    <lineage>
        <taxon>Eukaryota</taxon>
        <taxon>Metazoa</taxon>
        <taxon>Ecdysozoa</taxon>
        <taxon>Arthropoda</taxon>
        <taxon>Chelicerata</taxon>
        <taxon>Arachnida</taxon>
        <taxon>Acari</taxon>
        <taxon>Parasitiformes</taxon>
        <taxon>Ixodida</taxon>
        <taxon>Ixodoidea</taxon>
        <taxon>Ixodidae</taxon>
        <taxon>Rhipicephalinae</taxon>
        <taxon>Rhipicephalus</taxon>
        <taxon>Rhipicephalus</taxon>
    </lineage>
</organism>
<accession>L7LW54</accession>
<feature type="domain" description="C2H2-type" evidence="2">
    <location>
        <begin position="4"/>
        <end position="24"/>
    </location>
</feature>
<protein>
    <submittedName>
        <fullName evidence="3">Putative zxd family zinc finger c</fullName>
    </submittedName>
</protein>
<evidence type="ECO:0000259" key="2">
    <source>
        <dbReference type="PROSITE" id="PS00028"/>
    </source>
</evidence>
<reference evidence="3" key="1">
    <citation type="submission" date="2012-11" db="EMBL/GenBank/DDBJ databases">
        <authorList>
            <person name="Lucero-Rivera Y.E."/>
            <person name="Tovar-Ramirez D."/>
        </authorList>
    </citation>
    <scope>NUCLEOTIDE SEQUENCE</scope>
    <source>
        <tissue evidence="3">Salivary gland</tissue>
    </source>
</reference>
<feature type="region of interest" description="Disordered" evidence="1">
    <location>
        <begin position="147"/>
        <end position="192"/>
    </location>
</feature>
<dbReference type="PANTHER" id="PTHR31912:SF35">
    <property type="entry name" value="C2H2-TYPE DOMAIN-CONTAINING PROTEIN"/>
    <property type="match status" value="1"/>
</dbReference>
<feature type="compositionally biased region" description="Polar residues" evidence="1">
    <location>
        <begin position="149"/>
        <end position="158"/>
    </location>
</feature>
<dbReference type="PANTHER" id="PTHR31912">
    <property type="entry name" value="IP13529P"/>
    <property type="match status" value="1"/>
</dbReference>
<sequence>MLTCRFCTQNFPTVVAYFEHQKFHSSILDGAVCPCVPCQAVLKSYEGLKSHLSRHHRQRSDPSGEPSDQPSDVPSDVPSGAVFLCPVSSCGMSESNRSNFMSHIVAHFDSGTTSVTCPFTGCSSVLRTAGSLKTHVSRYHPTTACAAQDTAQHSQMSDISDPMEMEQEPGPSGVSHLSPSDGVADSHDSVPDSTRDANLFSDNFALFLLKLESEHHVPAATVQYIVKEMQNIHSLNTEMTLHTLAEAVPAETLAAVSSAFAEDAFSTASFLLSSSYRRHKYYKNSFCFVPPTEITLGINKQNIVSVYHYVPIEELMQFLAFCAPALSQTAQQNTLEDCYHDYVACESFKRQEQNVVRLILYLDEFEIANPLGSSRGNYKLLGVYMTLGNLPLHCRSLVQGMQLVMLCRQKDVKEFGLDKVLEPLTQDLVVLEKKGLMVNGINHHVRLDFITGDNLGSHTVGGFTQNFSTSTYFCRFCLLTRAEFHENPHVVGERRTPENYAHSCERLASCDSVQDDFGIVGNSPFHVLKHFHVCQPGLPPCIGHDVFEGVVQHDVPLYIKYFVTKKAWFSYEYLNNRISTMQYSAHDLCNKPAKVPSKGNKLGGHAMQNWTLLRLLPIYVGSKIVDHDDSTWQLLVKLMSIADLLMAPKITPAQVALLKVMIEDYVTTRCSLFPKDKLRPKHHYMLHYSELIQVFGPLCHVWTMRFEGKHQYFKQCIRSTKNFKNVTKTLSERHQLFQAFLAARGLFRNPVEFTDMGVTDQLRILSEAGHDAISKDSTLLKRATVDGVTYTVQDHVLVSAETRFDTTFGEIIAIVNTSCEDMSLLVNCVHATFAPAFCLYVLQNGVRETKLLHPSQLLDRTPYRPYTVSGASVVRLKSSFPEQL</sequence>
<dbReference type="SMART" id="SM00355">
    <property type="entry name" value="ZnF_C2H2"/>
    <property type="match status" value="4"/>
</dbReference>
<evidence type="ECO:0000313" key="3">
    <source>
        <dbReference type="EMBL" id="JAA55842.1"/>
    </source>
</evidence>
<reference evidence="3" key="2">
    <citation type="journal article" date="2015" name="J. Proteomics">
        <title>Sexual differences in the sialomes of the zebra tick, Rhipicephalus pulchellus.</title>
        <authorList>
            <person name="Tan A.W."/>
            <person name="Francischetti I.M."/>
            <person name="Slovak M."/>
            <person name="Kini R.M."/>
            <person name="Ribeiro J.M."/>
        </authorList>
    </citation>
    <scope>NUCLEOTIDE SEQUENCE</scope>
    <source>
        <tissue evidence="3">Salivary gland</tissue>
    </source>
</reference>
<feature type="region of interest" description="Disordered" evidence="1">
    <location>
        <begin position="52"/>
        <end position="75"/>
    </location>
</feature>
<dbReference type="PROSITE" id="PS00028">
    <property type="entry name" value="ZINC_FINGER_C2H2_1"/>
    <property type="match status" value="2"/>
</dbReference>
<evidence type="ECO:0000256" key="1">
    <source>
        <dbReference type="SAM" id="MobiDB-lite"/>
    </source>
</evidence>
<dbReference type="InterPro" id="IPR013087">
    <property type="entry name" value="Znf_C2H2_type"/>
</dbReference>
<dbReference type="EMBL" id="GACK01009192">
    <property type="protein sequence ID" value="JAA55842.1"/>
    <property type="molecule type" value="mRNA"/>
</dbReference>
<dbReference type="AlphaFoldDB" id="L7LW54"/>
<name>L7LW54_RHIPC</name>
<feature type="domain" description="C2H2-type" evidence="2">
    <location>
        <begin position="33"/>
        <end position="56"/>
    </location>
</feature>